<dbReference type="Pfam" id="PF10253">
    <property type="entry name" value="PRCC"/>
    <property type="match status" value="1"/>
</dbReference>
<feature type="region of interest" description="Disordered" evidence="1">
    <location>
        <begin position="1"/>
        <end position="104"/>
    </location>
</feature>
<feature type="region of interest" description="Disordered" evidence="1">
    <location>
        <begin position="271"/>
        <end position="320"/>
    </location>
</feature>
<reference evidence="2" key="1">
    <citation type="journal article" date="2020" name="bioRxiv">
        <title>Comparative genomics of Chlamydomonas.</title>
        <authorList>
            <person name="Craig R.J."/>
            <person name="Hasan A.R."/>
            <person name="Ness R.W."/>
            <person name="Keightley P.D."/>
        </authorList>
    </citation>
    <scope>NUCLEOTIDE SEQUENCE</scope>
    <source>
        <strain evidence="2">CCAP 11/70</strain>
    </source>
</reference>
<sequence>MDLLGGYGSENDGSGSDGEREAVPKQASPTRASAPGARTGLLGSMPPPKAPTSKEEDPGAPSAGGGRLWSKLPAPSGAGGAVGLGSLPPPSAAGPSAAASGPGARRVVKMALPFQKELLAAAALDSDDDDEPAAKRAKQTGGGKSKLMDFLPPPKFSVGPGAALGAGTAQPRSAGAVGRGTASAGAAAAGAGPGSAAAAAGGGGAGAPLPSDFFAGGAGAAYDNEAFRVKDDAQQPAGPAMYGAHMYPPPAGAPAHHDPYTQAYYHQQQGYAAGYGPGPSGPAGPSAGPGPSASGRRAAAGAWRTEDDEEGGGAGAPQGTPEELIAAALRAEAERAGKRGKGGARPGEVKVVEIKAKDLTHMDPAAAAAAQSTREALGSEYAMALRRSAQPFEGSKTAKRKHQIGTLLFNARMQELDMMEKRGQGQKSKAETVSAVDFALVFTSNHSVTKEAKGSLAGAVVAALQAKLPPGTPIVGCGCAGLMGVGPGGAFEMDPSDAVSGRRAPGRPAALSLLLGRMPGCRVRAFCNLPPSPAAVPAKRGARAAPSPDGLSPATQAANAAVCAWLTDRGAEGAGEGAAAAPSDAEAGSDAGSDAAAPAVSASALGVQSMWLLMGGTNPAYTAMEGLLGWLQRDEPARPVIAGGVASTTSLFFHPGRQAPPLPPGAADPPTGSANPASALAWELPARGLHYVGLAVMPGGAQAPARAAPRGEASGAGPSAAPAPASASAPAAAAPSGPDAPPPAAAVRACALALRGCGGLPDQPVFERVAVAQELLGRPRRGGGGAGAGSSDEEEEEADEDDEDGPGAVLVTVSGGVCAKGSSLMEELKAAVQATHSMPYLAVWTAPRGDPSITGGLSAEVFRSARVVLGQVDVQLVHMYGQLGFRALPSPALEALCAPAGLAGGGLTVCAQLADITPEGCRQHLRAELPVLRSVCAAYDKPLPGGRPDPRRWEGYSVVRAGALAAGARAGPVALAVFSCTGRGRAIFGEASAECEARIADEVLGRGTPFVGAFCNGELGPAVRAGYAGWAFNPLCAHPAPQPAPAPAGPVEASGGRHGSASSAAPGAGVGASGGGSGCGPGSGRCVAVSDGRLLPLDRTRMQGYTSVYAALG</sequence>
<feature type="region of interest" description="Disordered" evidence="1">
    <location>
        <begin position="1042"/>
        <end position="1076"/>
    </location>
</feature>
<feature type="region of interest" description="Disordered" evidence="1">
    <location>
        <begin position="184"/>
        <end position="203"/>
    </location>
</feature>
<feature type="region of interest" description="Disordered" evidence="1">
    <location>
        <begin position="574"/>
        <end position="594"/>
    </location>
</feature>
<dbReference type="AlphaFoldDB" id="A0A835YG20"/>
<keyword evidence="3" id="KW-1185">Reference proteome</keyword>
<name>A0A835YG20_9CHLO</name>
<dbReference type="Proteomes" id="UP000612055">
    <property type="component" value="Unassembled WGS sequence"/>
</dbReference>
<evidence type="ECO:0000313" key="2">
    <source>
        <dbReference type="EMBL" id="KAG2502247.1"/>
    </source>
</evidence>
<feature type="compositionally biased region" description="Low complexity" evidence="1">
    <location>
        <begin position="1049"/>
        <end position="1067"/>
    </location>
</feature>
<dbReference type="InterPro" id="IPR018800">
    <property type="entry name" value="PRCC"/>
</dbReference>
<accession>A0A835YG20</accession>
<evidence type="ECO:0008006" key="4">
    <source>
        <dbReference type="Google" id="ProtNLM"/>
    </source>
</evidence>
<dbReference type="GO" id="GO:0000209">
    <property type="term" value="P:protein polyubiquitination"/>
    <property type="evidence" value="ECO:0007669"/>
    <property type="project" value="TreeGrafter"/>
</dbReference>
<feature type="compositionally biased region" description="Low complexity" evidence="1">
    <location>
        <begin position="702"/>
        <end position="737"/>
    </location>
</feature>
<evidence type="ECO:0000313" key="3">
    <source>
        <dbReference type="Proteomes" id="UP000612055"/>
    </source>
</evidence>
<gene>
    <name evidence="2" type="ORF">HYH03_000733</name>
</gene>
<feature type="compositionally biased region" description="Acidic residues" evidence="1">
    <location>
        <begin position="791"/>
        <end position="805"/>
    </location>
</feature>
<feature type="region of interest" description="Disordered" evidence="1">
    <location>
        <begin position="702"/>
        <end position="744"/>
    </location>
</feature>
<evidence type="ECO:0000256" key="1">
    <source>
        <dbReference type="SAM" id="MobiDB-lite"/>
    </source>
</evidence>
<feature type="compositionally biased region" description="Low complexity" evidence="1">
    <location>
        <begin position="93"/>
        <end position="104"/>
    </location>
</feature>
<comment type="caution">
    <text evidence="2">The sequence shown here is derived from an EMBL/GenBank/DDBJ whole genome shotgun (WGS) entry which is preliminary data.</text>
</comment>
<protein>
    <recommendedName>
        <fullName evidence="4">FIST domain-containing protein</fullName>
    </recommendedName>
</protein>
<organism evidence="2 3">
    <name type="scientific">Edaphochlamys debaryana</name>
    <dbReference type="NCBI Taxonomy" id="47281"/>
    <lineage>
        <taxon>Eukaryota</taxon>
        <taxon>Viridiplantae</taxon>
        <taxon>Chlorophyta</taxon>
        <taxon>core chlorophytes</taxon>
        <taxon>Chlorophyceae</taxon>
        <taxon>CS clade</taxon>
        <taxon>Chlamydomonadales</taxon>
        <taxon>Chlamydomonadales incertae sedis</taxon>
        <taxon>Edaphochlamys</taxon>
    </lineage>
</organism>
<feature type="region of interest" description="Disordered" evidence="1">
    <location>
        <begin position="122"/>
        <end position="154"/>
    </location>
</feature>
<feature type="compositionally biased region" description="Low complexity" evidence="1">
    <location>
        <begin position="577"/>
        <end position="594"/>
    </location>
</feature>
<dbReference type="PANTHER" id="PTHR14939">
    <property type="entry name" value="F-BOX ONLY PROTEIN 22"/>
    <property type="match status" value="1"/>
</dbReference>
<dbReference type="EMBL" id="JAEHOE010000001">
    <property type="protein sequence ID" value="KAG2502247.1"/>
    <property type="molecule type" value="Genomic_DNA"/>
</dbReference>
<feature type="compositionally biased region" description="Low complexity" evidence="1">
    <location>
        <begin position="184"/>
        <end position="199"/>
    </location>
</feature>
<proteinExistence type="predicted"/>
<feature type="region of interest" description="Disordered" evidence="1">
    <location>
        <begin position="777"/>
        <end position="806"/>
    </location>
</feature>
<feature type="compositionally biased region" description="Low complexity" evidence="1">
    <location>
        <begin position="283"/>
        <end position="302"/>
    </location>
</feature>
<dbReference type="OrthoDB" id="538389at2759"/>
<feature type="region of interest" description="Disordered" evidence="1">
    <location>
        <begin position="159"/>
        <end position="178"/>
    </location>
</feature>
<dbReference type="GO" id="GO:0032436">
    <property type="term" value="P:positive regulation of proteasomal ubiquitin-dependent protein catabolic process"/>
    <property type="evidence" value="ECO:0007669"/>
    <property type="project" value="TreeGrafter"/>
</dbReference>
<dbReference type="PANTHER" id="PTHR14939:SF5">
    <property type="entry name" value="F-BOX ONLY PROTEIN 22"/>
    <property type="match status" value="1"/>
</dbReference>